<dbReference type="PANTHER" id="PTHR22916">
    <property type="entry name" value="GLYCOSYLTRANSFERASE"/>
    <property type="match status" value="1"/>
</dbReference>
<name>A0AB36K6Z9_9GAMM</name>
<comment type="caution">
    <text evidence="2">The sequence shown here is derived from an EMBL/GenBank/DDBJ whole genome shotgun (WGS) entry which is preliminary data.</text>
</comment>
<dbReference type="AlphaFoldDB" id="A0AB36K6Z9"/>
<dbReference type="CDD" id="cd00761">
    <property type="entry name" value="Glyco_tranf_GTA_type"/>
    <property type="match status" value="1"/>
</dbReference>
<evidence type="ECO:0000313" key="3">
    <source>
        <dbReference type="Proteomes" id="UP000188726"/>
    </source>
</evidence>
<dbReference type="Gene3D" id="3.90.550.10">
    <property type="entry name" value="Spore Coat Polysaccharide Biosynthesis Protein SpsA, Chain A"/>
    <property type="match status" value="1"/>
</dbReference>
<evidence type="ECO:0000259" key="1">
    <source>
        <dbReference type="Pfam" id="PF00535"/>
    </source>
</evidence>
<evidence type="ECO:0000313" key="2">
    <source>
        <dbReference type="EMBL" id="OOE43960.1"/>
    </source>
</evidence>
<dbReference type="InterPro" id="IPR001173">
    <property type="entry name" value="Glyco_trans_2-like"/>
</dbReference>
<dbReference type="SUPFAM" id="SSF53448">
    <property type="entry name" value="Nucleotide-diphospho-sugar transferases"/>
    <property type="match status" value="1"/>
</dbReference>
<dbReference type="Pfam" id="PF00535">
    <property type="entry name" value="Glycos_transf_2"/>
    <property type="match status" value="1"/>
</dbReference>
<dbReference type="EMBL" id="MUEO01000019">
    <property type="protein sequence ID" value="OOE43960.1"/>
    <property type="molecule type" value="Genomic_DNA"/>
</dbReference>
<proteinExistence type="predicted"/>
<accession>A0AB36K6Z9</accession>
<gene>
    <name evidence="2" type="ORF">BZG09_09210</name>
</gene>
<organism evidence="2 3">
    <name type="scientific">Salinivibrio kushneri</name>
    <dbReference type="NCBI Taxonomy" id="1908198"/>
    <lineage>
        <taxon>Bacteria</taxon>
        <taxon>Pseudomonadati</taxon>
        <taxon>Pseudomonadota</taxon>
        <taxon>Gammaproteobacteria</taxon>
        <taxon>Vibrionales</taxon>
        <taxon>Vibrionaceae</taxon>
        <taxon>Salinivibrio</taxon>
    </lineage>
</organism>
<dbReference type="InterPro" id="IPR029044">
    <property type="entry name" value="Nucleotide-diphossugar_trans"/>
</dbReference>
<dbReference type="RefSeq" id="WP_077458584.1">
    <property type="nucleotide sequence ID" value="NZ_MUEO01000019.1"/>
</dbReference>
<dbReference type="Proteomes" id="UP000188726">
    <property type="component" value="Unassembled WGS sequence"/>
</dbReference>
<feature type="domain" description="Glycosyltransferase 2-like" evidence="1">
    <location>
        <begin position="5"/>
        <end position="142"/>
    </location>
</feature>
<protein>
    <recommendedName>
        <fullName evidence="1">Glycosyltransferase 2-like domain-containing protein</fullName>
    </recommendedName>
</protein>
<dbReference type="PANTHER" id="PTHR22916:SF3">
    <property type="entry name" value="UDP-GLCNAC:BETAGAL BETA-1,3-N-ACETYLGLUCOSAMINYLTRANSFERASE-LIKE PROTEIN 1"/>
    <property type="match status" value="1"/>
</dbReference>
<sequence>MIKLSVIIPYHNNKKQLLRLLESIPKKYGLEIIVVDDNSFEPLTLNDENYDVTILKNEGKRWAGAARNKGLKYANGKYVIFADSDDFFTNGAFDILESCLSDDYDVFFFNPTSVKDNGEKSGRHLLYSDLVKQYILYGNRDILYKYHAPWSKVFKKSYLIDNDIFFDEVVASNDIVFSVKASLLANSFSVLDKCIYCIVESKDSLTKNRSEFVLDSRYEALRRYNEFLLSIGDRKNLAAMSGHLRVALTFGPRKFFIRLQECLKSGYPLFYSLSHFLRAFRYVKAKRKEYK</sequence>
<reference evidence="2 3" key="1">
    <citation type="journal article" date="2017" name="Genome Announc.">
        <title>Draft Genome Sequences of Salinivibrio proteolyticus, Salinivibrio sharmensis, Salinivibrio siamensis, Salinivibrio costicola subsp. alcaliphilus, Salinivibrio costicola subsp. vallismortis, and 29 New Isolates Belonging to the Genus Salinivibrio.</title>
        <authorList>
            <person name="Lopez-Hermoso C."/>
            <person name="de la Haba R.R."/>
            <person name="Sanchez-Porro C."/>
            <person name="Bayliss S.C."/>
            <person name="Feil E.J."/>
            <person name="Ventosa A."/>
        </authorList>
    </citation>
    <scope>NUCLEOTIDE SEQUENCE [LARGE SCALE GENOMIC DNA]</scope>
    <source>
        <strain evidence="2 3">IC202</strain>
    </source>
</reference>
<dbReference type="GO" id="GO:0016758">
    <property type="term" value="F:hexosyltransferase activity"/>
    <property type="evidence" value="ECO:0007669"/>
    <property type="project" value="UniProtKB-ARBA"/>
</dbReference>